<protein>
    <submittedName>
        <fullName evidence="1">Sarcosine oxidase subunit delta</fullName>
    </submittedName>
</protein>
<dbReference type="Proteomes" id="UP001589862">
    <property type="component" value="Unassembled WGS sequence"/>
</dbReference>
<proteinExistence type="predicted"/>
<comment type="caution">
    <text evidence="1">The sequence shown here is derived from an EMBL/GenBank/DDBJ whole genome shotgun (WGS) entry which is preliminary data.</text>
</comment>
<dbReference type="EMBL" id="JBHLUB010000027">
    <property type="protein sequence ID" value="MFC0581953.1"/>
    <property type="molecule type" value="Genomic_DNA"/>
</dbReference>
<dbReference type="InterPro" id="IPR006279">
    <property type="entry name" value="SoxD"/>
</dbReference>
<dbReference type="InterPro" id="IPR038561">
    <property type="entry name" value="SoxD_sf"/>
</dbReference>
<organism evidence="1 2">
    <name type="scientific">Micrococcoides hystricis</name>
    <dbReference type="NCBI Taxonomy" id="1572761"/>
    <lineage>
        <taxon>Bacteria</taxon>
        <taxon>Bacillati</taxon>
        <taxon>Actinomycetota</taxon>
        <taxon>Actinomycetes</taxon>
        <taxon>Micrococcales</taxon>
        <taxon>Micrococcaceae</taxon>
        <taxon>Micrococcoides</taxon>
    </lineage>
</organism>
<keyword evidence="2" id="KW-1185">Reference proteome</keyword>
<dbReference type="Gene3D" id="3.30.2270.10">
    <property type="entry name" value="Folate-binding superfamily"/>
    <property type="match status" value="1"/>
</dbReference>
<sequence length="99" mass="11541">MILLQCPYSGFRNVSEFVWQGEVLERPDPKTATRAEWRAYLYNRRAKSGRVQEMWFHRNGSRKFFIAERDTNTNEVYDVYKIDEADSAPETGETAAGDV</sequence>
<reference evidence="1 2" key="1">
    <citation type="submission" date="2024-09" db="EMBL/GenBank/DDBJ databases">
        <authorList>
            <person name="Sun Q."/>
            <person name="Mori K."/>
        </authorList>
    </citation>
    <scope>NUCLEOTIDE SEQUENCE [LARGE SCALE GENOMIC DNA]</scope>
    <source>
        <strain evidence="1 2">NCAIM B.02604</strain>
    </source>
</reference>
<dbReference type="Pfam" id="PF04267">
    <property type="entry name" value="SoxD"/>
    <property type="match status" value="1"/>
</dbReference>
<evidence type="ECO:0000313" key="2">
    <source>
        <dbReference type="Proteomes" id="UP001589862"/>
    </source>
</evidence>
<name>A0ABV6PA12_9MICC</name>
<gene>
    <name evidence="1" type="ORF">ACFFFR_06095</name>
</gene>
<dbReference type="RefSeq" id="WP_377458743.1">
    <property type="nucleotide sequence ID" value="NZ_JBHLUB010000027.1"/>
</dbReference>
<evidence type="ECO:0000313" key="1">
    <source>
        <dbReference type="EMBL" id="MFC0581953.1"/>
    </source>
</evidence>
<accession>A0ABV6PA12</accession>